<protein>
    <submittedName>
        <fullName evidence="5">Cytochrome c subunit vib</fullName>
    </submittedName>
</protein>
<evidence type="ECO:0000256" key="3">
    <source>
        <dbReference type="ARBA" id="ARBA00023128"/>
    </source>
</evidence>
<evidence type="ECO:0000256" key="4">
    <source>
        <dbReference type="ARBA" id="ARBA00023157"/>
    </source>
</evidence>
<evidence type="ECO:0000256" key="1">
    <source>
        <dbReference type="ARBA" id="ARBA00004173"/>
    </source>
</evidence>
<name>A0A0F7SPZ3_PHARH</name>
<comment type="similarity">
    <text evidence="2">Belongs to the cytochrome c oxidase subunit 6B family.</text>
</comment>
<keyword evidence="4" id="KW-1015">Disulfide bond</keyword>
<evidence type="ECO:0000256" key="2">
    <source>
        <dbReference type="ARBA" id="ARBA00006425"/>
    </source>
</evidence>
<dbReference type="InterPro" id="IPR003213">
    <property type="entry name" value="Cyt_c_oxidase_su6B"/>
</dbReference>
<comment type="subcellular location">
    <subcellularLocation>
        <location evidence="1">Mitochondrion</location>
    </subcellularLocation>
</comment>
<dbReference type="InterPro" id="IPR048280">
    <property type="entry name" value="COX6B-like"/>
</dbReference>
<organism evidence="5">
    <name type="scientific">Phaffia rhodozyma</name>
    <name type="common">Yeast</name>
    <name type="synonym">Xanthophyllomyces dendrorhous</name>
    <dbReference type="NCBI Taxonomy" id="264483"/>
    <lineage>
        <taxon>Eukaryota</taxon>
        <taxon>Fungi</taxon>
        <taxon>Dikarya</taxon>
        <taxon>Basidiomycota</taxon>
        <taxon>Agaricomycotina</taxon>
        <taxon>Tremellomycetes</taxon>
        <taxon>Cystofilobasidiales</taxon>
        <taxon>Mrakiaceae</taxon>
        <taxon>Phaffia</taxon>
    </lineage>
</organism>
<dbReference type="InterPro" id="IPR036549">
    <property type="entry name" value="CX6/COA6-like_sf"/>
</dbReference>
<dbReference type="SUPFAM" id="SSF47694">
    <property type="entry name" value="Cytochrome c oxidase subunit h"/>
    <property type="match status" value="1"/>
</dbReference>
<dbReference type="AlphaFoldDB" id="A0A0F7SPZ3"/>
<dbReference type="Pfam" id="PF02297">
    <property type="entry name" value="COX6B"/>
    <property type="match status" value="1"/>
</dbReference>
<dbReference type="Gene3D" id="1.10.10.140">
    <property type="entry name" value="Cytochrome c oxidase, subunit VIb"/>
    <property type="match status" value="1"/>
</dbReference>
<dbReference type="GO" id="GO:0045277">
    <property type="term" value="C:respiratory chain complex IV"/>
    <property type="evidence" value="ECO:0007669"/>
    <property type="project" value="InterPro"/>
</dbReference>
<dbReference type="EMBL" id="LN483142">
    <property type="protein sequence ID" value="CED83466.1"/>
    <property type="molecule type" value="Genomic_DNA"/>
</dbReference>
<dbReference type="GO" id="GO:0005739">
    <property type="term" value="C:mitochondrion"/>
    <property type="evidence" value="ECO:0007669"/>
    <property type="project" value="UniProtKB-SubCell"/>
</dbReference>
<dbReference type="PROSITE" id="PS51808">
    <property type="entry name" value="CHCH"/>
    <property type="match status" value="1"/>
</dbReference>
<reference evidence="5" key="1">
    <citation type="submission" date="2014-08" db="EMBL/GenBank/DDBJ databases">
        <authorList>
            <person name="Sharma Rahul"/>
            <person name="Thines Marco"/>
        </authorList>
    </citation>
    <scope>NUCLEOTIDE SEQUENCE</scope>
</reference>
<dbReference type="CDD" id="cd00926">
    <property type="entry name" value="Cyt_c_Oxidase_VIb"/>
    <property type="match status" value="1"/>
</dbReference>
<proteinExistence type="inferred from homology"/>
<evidence type="ECO:0000313" key="5">
    <source>
        <dbReference type="EMBL" id="CED83466.1"/>
    </source>
</evidence>
<accession>A0A0F7SPZ3</accession>
<sequence length="590" mass="68078">MAFTGKIPTFIPIDIYREVIGQLFLDSISPNWLEREEIKDERRIKLFEDLLSCCLVSKEWLAITRPFLYLDIDLSCIDNLDALFNTLSLNPYIRPYVKHLSFPMTSIELLETKRHLFPCAQLSFPYDFDTDGSLIDGIPDSLLSFTRWERKIQLRKIVIASWQGRSWEPAARVLIRASEIFDLTQLEALEFSELPVGDTELELAENPKSSDLLEPLRRILLDSFGPKMQELKITTTSRLLLLLFLDSLPDLQRLSISADLANMILNRTSYPRLESLQIMTDPDIEPSPIQEHPDLLFSRNDTLERLARAFPLLRVIGASPYMSEQDIYADAELIPDEDLFAELEEEDLISMEQRRDEMRECAVELKEVGVTLVDQWGVEWLKKPKSGLSSDWAKDILVALTDRQDGERESAMWQLPKILEKQKFKNSASFLHLPPLSFSPPTLLSAPRLPSIRRKNKTIKMSDEQCKPLGLMPDSPRPTRPYGLSIFPSTSPFLLARSSKIGSCDGRLLEAEFIFVLRFRHFRGYGSFGIMQKHCWQNFVDYHKCINAKGEDYAPCKQFKRTYRSLCPNDWIEKWDNQIEEGKFPADLSP</sequence>
<dbReference type="PANTHER" id="PTHR11387">
    <property type="entry name" value="CYTOCHROME C OXIDASE SUBUNIT 6B"/>
    <property type="match status" value="1"/>
</dbReference>
<keyword evidence="3" id="KW-0496">Mitochondrion</keyword>